<dbReference type="PANTHER" id="PTHR48111">
    <property type="entry name" value="REGULATOR OF RPOS"/>
    <property type="match status" value="1"/>
</dbReference>
<keyword evidence="3" id="KW-0805">Transcription regulation</keyword>
<evidence type="ECO:0000256" key="3">
    <source>
        <dbReference type="ARBA" id="ARBA00023015"/>
    </source>
</evidence>
<organism evidence="10 11">
    <name type="scientific">Candidatus Bealeia paramacronuclearis</name>
    <dbReference type="NCBI Taxonomy" id="1921001"/>
    <lineage>
        <taxon>Bacteria</taxon>
        <taxon>Pseudomonadati</taxon>
        <taxon>Pseudomonadota</taxon>
        <taxon>Alphaproteobacteria</taxon>
        <taxon>Holosporales</taxon>
        <taxon>Holosporaceae</taxon>
        <taxon>Candidatus Bealeia</taxon>
    </lineage>
</organism>
<dbReference type="SUPFAM" id="SSF52172">
    <property type="entry name" value="CheY-like"/>
    <property type="match status" value="1"/>
</dbReference>
<dbReference type="PROSITE" id="PS50110">
    <property type="entry name" value="RESPONSE_REGULATORY"/>
    <property type="match status" value="1"/>
</dbReference>
<reference evidence="10 11" key="1">
    <citation type="journal article" date="2024" name="Environ. Microbiol.">
        <title>Novel evolutionary insights on the interactions of the Holosporales (Alphaproteobacteria) with eukaryotic hosts from comparative genomics.</title>
        <authorList>
            <person name="Giovannini M."/>
            <person name="Petroni G."/>
            <person name="Castelli M."/>
        </authorList>
    </citation>
    <scope>NUCLEOTIDE SEQUENCE [LARGE SCALE GENOMIC DNA]</scope>
    <source>
        <strain evidence="10 11">US_Bl 15I1</strain>
    </source>
</reference>
<dbReference type="SMART" id="SM00448">
    <property type="entry name" value="REC"/>
    <property type="match status" value="1"/>
</dbReference>
<evidence type="ECO:0000256" key="5">
    <source>
        <dbReference type="ARBA" id="ARBA00023163"/>
    </source>
</evidence>
<keyword evidence="2" id="KW-0902">Two-component regulatory system</keyword>
<keyword evidence="4 7" id="KW-0238">DNA-binding</keyword>
<feature type="modified residue" description="4-aspartylphosphate" evidence="6">
    <location>
        <position position="55"/>
    </location>
</feature>
<dbReference type="PROSITE" id="PS51755">
    <property type="entry name" value="OMPR_PHOB"/>
    <property type="match status" value="1"/>
</dbReference>
<dbReference type="Gene3D" id="1.10.10.10">
    <property type="entry name" value="Winged helix-like DNA-binding domain superfamily/Winged helix DNA-binding domain"/>
    <property type="match status" value="1"/>
</dbReference>
<keyword evidence="11" id="KW-1185">Reference proteome</keyword>
<dbReference type="InterPro" id="IPR001789">
    <property type="entry name" value="Sig_transdc_resp-reg_receiver"/>
</dbReference>
<evidence type="ECO:0000256" key="6">
    <source>
        <dbReference type="PROSITE-ProRule" id="PRU00169"/>
    </source>
</evidence>
<dbReference type="CDD" id="cd00383">
    <property type="entry name" value="trans_reg_C"/>
    <property type="match status" value="1"/>
</dbReference>
<evidence type="ECO:0000313" key="10">
    <source>
        <dbReference type="EMBL" id="WVX67093.1"/>
    </source>
</evidence>
<accession>A0ABZ2C611</accession>
<dbReference type="InterPro" id="IPR001867">
    <property type="entry name" value="OmpR/PhoB-type_DNA-bd"/>
</dbReference>
<feature type="domain" description="OmpR/PhoB-type" evidence="9">
    <location>
        <begin position="132"/>
        <end position="228"/>
    </location>
</feature>
<sequence length="231" mass="26556">MTHVPHILIVDDDERLRELLKKFLHENNMRISTASDAAKAAELLKIFVFDLMILDVMMPGETGFEFIQRLKTTSDRLQSLPVLLLTAMGEVDHRIEGLSYGADDYLSKPFDPRELLLRIQVILKRTQAYDSAIKIKLGSVIYDPETNHLSLNNNAISLTTVESNLLKILSKYPGRPLSREELVELYGEEMNPRTIDVQMTRLRRKIEKDPKLPRYLQTVRGKGYVLMTDTE</sequence>
<dbReference type="Gene3D" id="6.10.250.690">
    <property type="match status" value="1"/>
</dbReference>
<evidence type="ECO:0000256" key="1">
    <source>
        <dbReference type="ARBA" id="ARBA00022553"/>
    </source>
</evidence>
<dbReference type="SMART" id="SM00862">
    <property type="entry name" value="Trans_reg_C"/>
    <property type="match status" value="1"/>
</dbReference>
<dbReference type="GO" id="GO:0003677">
    <property type="term" value="F:DNA binding"/>
    <property type="evidence" value="ECO:0007669"/>
    <property type="project" value="UniProtKB-KW"/>
</dbReference>
<dbReference type="Proteomes" id="UP001330434">
    <property type="component" value="Chromosome"/>
</dbReference>
<proteinExistence type="predicted"/>
<dbReference type="InterPro" id="IPR011006">
    <property type="entry name" value="CheY-like_superfamily"/>
</dbReference>
<evidence type="ECO:0000256" key="7">
    <source>
        <dbReference type="PROSITE-ProRule" id="PRU01091"/>
    </source>
</evidence>
<dbReference type="InterPro" id="IPR039420">
    <property type="entry name" value="WalR-like"/>
</dbReference>
<evidence type="ECO:0000256" key="2">
    <source>
        <dbReference type="ARBA" id="ARBA00023012"/>
    </source>
</evidence>
<evidence type="ECO:0000259" key="8">
    <source>
        <dbReference type="PROSITE" id="PS50110"/>
    </source>
</evidence>
<dbReference type="PANTHER" id="PTHR48111:SF4">
    <property type="entry name" value="DNA-BINDING DUAL TRANSCRIPTIONAL REGULATOR OMPR"/>
    <property type="match status" value="1"/>
</dbReference>
<dbReference type="EMBL" id="CP133270">
    <property type="protein sequence ID" value="WVX67093.1"/>
    <property type="molecule type" value="Genomic_DNA"/>
</dbReference>
<dbReference type="Gene3D" id="3.40.50.2300">
    <property type="match status" value="1"/>
</dbReference>
<protein>
    <submittedName>
        <fullName evidence="10">OmpR superfamily DNA-binding transcriptional regulator</fullName>
    </submittedName>
</protein>
<gene>
    <name evidence="10" type="ORF">Bealeia1_01290</name>
</gene>
<dbReference type="Pfam" id="PF00072">
    <property type="entry name" value="Response_reg"/>
    <property type="match status" value="1"/>
</dbReference>
<evidence type="ECO:0000256" key="4">
    <source>
        <dbReference type="ARBA" id="ARBA00023125"/>
    </source>
</evidence>
<keyword evidence="5" id="KW-0804">Transcription</keyword>
<evidence type="ECO:0000259" key="9">
    <source>
        <dbReference type="PROSITE" id="PS51755"/>
    </source>
</evidence>
<dbReference type="Pfam" id="PF00486">
    <property type="entry name" value="Trans_reg_C"/>
    <property type="match status" value="1"/>
</dbReference>
<name>A0ABZ2C611_9PROT</name>
<feature type="DNA-binding region" description="OmpR/PhoB-type" evidence="7">
    <location>
        <begin position="132"/>
        <end position="228"/>
    </location>
</feature>
<evidence type="ECO:0000313" key="11">
    <source>
        <dbReference type="Proteomes" id="UP001330434"/>
    </source>
</evidence>
<dbReference type="InterPro" id="IPR036388">
    <property type="entry name" value="WH-like_DNA-bd_sf"/>
</dbReference>
<dbReference type="RefSeq" id="WP_331255888.1">
    <property type="nucleotide sequence ID" value="NZ_CP133270.1"/>
</dbReference>
<keyword evidence="1 6" id="KW-0597">Phosphoprotein</keyword>
<feature type="domain" description="Response regulatory" evidence="8">
    <location>
        <begin position="6"/>
        <end position="123"/>
    </location>
</feature>